<organism evidence="2 3">
    <name type="scientific">Trichoderma asperellum</name>
    <name type="common">Filamentous fungus</name>
    <dbReference type="NCBI Taxonomy" id="101201"/>
    <lineage>
        <taxon>Eukaryota</taxon>
        <taxon>Fungi</taxon>
        <taxon>Dikarya</taxon>
        <taxon>Ascomycota</taxon>
        <taxon>Pezizomycotina</taxon>
        <taxon>Sordariomycetes</taxon>
        <taxon>Hypocreomycetidae</taxon>
        <taxon>Hypocreales</taxon>
        <taxon>Hypocreaceae</taxon>
        <taxon>Trichoderma</taxon>
    </lineage>
</organism>
<comment type="similarity">
    <text evidence="1">Belongs to the cycloisomerase 2 family.</text>
</comment>
<comment type="caution">
    <text evidence="2">The sequence shown here is derived from an EMBL/GenBank/DDBJ whole genome shotgun (WGS) entry which is preliminary data.</text>
</comment>
<gene>
    <name evidence="2" type="ORF">TASIC1_0011007400</name>
</gene>
<dbReference type="SUPFAM" id="SSF51004">
    <property type="entry name" value="C-terminal (heme d1) domain of cytochrome cd1-nitrite reductase"/>
    <property type="match status" value="1"/>
</dbReference>
<dbReference type="AlphaFoldDB" id="A0A6V8R126"/>
<proteinExistence type="inferred from homology"/>
<accession>A0A6V8R126</accession>
<evidence type="ECO:0000256" key="1">
    <source>
        <dbReference type="ARBA" id="ARBA00005564"/>
    </source>
</evidence>
<dbReference type="Pfam" id="PF10282">
    <property type="entry name" value="Lactonase"/>
    <property type="match status" value="1"/>
</dbReference>
<dbReference type="PANTHER" id="PTHR30344">
    <property type="entry name" value="6-PHOSPHOGLUCONOLACTONASE-RELATED"/>
    <property type="match status" value="1"/>
</dbReference>
<dbReference type="OrthoDB" id="9972196at2759"/>
<name>A0A6V8R126_TRIAP</name>
<dbReference type="EMBL" id="BLZH01000011">
    <property type="protein sequence ID" value="GFP58707.1"/>
    <property type="molecule type" value="Genomic_DNA"/>
</dbReference>
<dbReference type="InterPro" id="IPR050282">
    <property type="entry name" value="Cycloisomerase_2"/>
</dbReference>
<dbReference type="InterPro" id="IPR015943">
    <property type="entry name" value="WD40/YVTN_repeat-like_dom_sf"/>
</dbReference>
<dbReference type="PANTHER" id="PTHR30344:SF1">
    <property type="entry name" value="6-PHOSPHOGLUCONOLACTONASE"/>
    <property type="match status" value="1"/>
</dbReference>
<evidence type="ECO:0000313" key="2">
    <source>
        <dbReference type="EMBL" id="GFP58707.1"/>
    </source>
</evidence>
<protein>
    <submittedName>
        <fullName evidence="2">Probable 6-phosphogluconolactonase ARB_02015</fullName>
    </submittedName>
</protein>
<reference evidence="2 3" key="1">
    <citation type="submission" date="2020-07" db="EMBL/GenBank/DDBJ databases">
        <title>Trichoderma asperellum IC-1 whole genome shotgun sequence.</title>
        <authorList>
            <person name="Kanamasa S."/>
            <person name="Takahashi H."/>
        </authorList>
    </citation>
    <scope>NUCLEOTIDE SEQUENCE [LARGE SCALE GENOMIC DNA]</scope>
    <source>
        <strain evidence="2 3">IC-1</strain>
    </source>
</reference>
<evidence type="ECO:0000313" key="3">
    <source>
        <dbReference type="Proteomes" id="UP000517252"/>
    </source>
</evidence>
<dbReference type="InterPro" id="IPR019405">
    <property type="entry name" value="Lactonase_7-beta_prop"/>
</dbReference>
<dbReference type="InterPro" id="IPR011048">
    <property type="entry name" value="Haem_d1_sf"/>
</dbReference>
<sequence>MSRRLLIARPGHIYLATYNPASPTITIDLDLPIAGNPSWFAVSPTHPNLLYTFDENAATTFLYGLDLAANTLTKVAERKGGSEGVCHLGLSKDGSIMIGSSWASGTMDVWNTKNGALEFIQTIPSKDPVVDAGRVARAHQAVLDPTGRFFVINDLGTDSLLVLDSAAADVPIVNRTRVPDGSGPRHGVFYPSGGDSPATHYMLLCEKSNRVIVFALKYTDKNIEFTTVGSYSTFMPGDSAAERIGGAAAGEIALSGDGKHVYTSNRLTTSPTETIAHFRVVQGEEGLSLELVGETSTGGKHPRMFSISREGGELFVGNQEGEWAVVVLKRRDDGTLEDEPLAGLRMDEIVKPGGDERGPMFVLEACIEDKI</sequence>
<dbReference type="Gene3D" id="2.130.10.10">
    <property type="entry name" value="YVTN repeat-like/Quinoprotein amine dehydrogenase"/>
    <property type="match status" value="1"/>
</dbReference>
<dbReference type="GO" id="GO:0017057">
    <property type="term" value="F:6-phosphogluconolactonase activity"/>
    <property type="evidence" value="ECO:0007669"/>
    <property type="project" value="TreeGrafter"/>
</dbReference>
<dbReference type="Proteomes" id="UP000517252">
    <property type="component" value="Unassembled WGS sequence"/>
</dbReference>